<dbReference type="Proteomes" id="UP000007151">
    <property type="component" value="Unassembled WGS sequence"/>
</dbReference>
<dbReference type="AlphaFoldDB" id="A0A212F205"/>
<comment type="caution">
    <text evidence="1">The sequence shown here is derived from an EMBL/GenBank/DDBJ whole genome shotgun (WGS) entry which is preliminary data.</text>
</comment>
<keyword evidence="2" id="KW-1185">Reference proteome</keyword>
<dbReference type="KEGG" id="dpl:KGM_202853"/>
<protein>
    <submittedName>
        <fullName evidence="1">Uncharacterized protein</fullName>
    </submittedName>
</protein>
<dbReference type="InParanoid" id="A0A212F205"/>
<organism evidence="1 2">
    <name type="scientific">Danaus plexippus plexippus</name>
    <dbReference type="NCBI Taxonomy" id="278856"/>
    <lineage>
        <taxon>Eukaryota</taxon>
        <taxon>Metazoa</taxon>
        <taxon>Ecdysozoa</taxon>
        <taxon>Arthropoda</taxon>
        <taxon>Hexapoda</taxon>
        <taxon>Insecta</taxon>
        <taxon>Pterygota</taxon>
        <taxon>Neoptera</taxon>
        <taxon>Endopterygota</taxon>
        <taxon>Lepidoptera</taxon>
        <taxon>Glossata</taxon>
        <taxon>Ditrysia</taxon>
        <taxon>Papilionoidea</taxon>
        <taxon>Nymphalidae</taxon>
        <taxon>Danainae</taxon>
        <taxon>Danaini</taxon>
        <taxon>Danaina</taxon>
        <taxon>Danaus</taxon>
        <taxon>Danaus</taxon>
    </lineage>
</organism>
<name>A0A212F205_DANPL</name>
<dbReference type="EMBL" id="AGBW02010785">
    <property type="protein sequence ID" value="OWR47759.1"/>
    <property type="molecule type" value="Genomic_DNA"/>
</dbReference>
<sequence length="101" mass="11454">MEVTSILGGRDMFLQGSDRGVVRPEWKHLPILSSHITSSPCKRRPITSECTRNKTIMVERAGRTKAQCAEIRHALPAHIEKHGAVLTEHYNVMYVRKSNMT</sequence>
<reference evidence="1 2" key="1">
    <citation type="journal article" date="2011" name="Cell">
        <title>The monarch butterfly genome yields insights into long-distance migration.</title>
        <authorList>
            <person name="Zhan S."/>
            <person name="Merlin C."/>
            <person name="Boore J.L."/>
            <person name="Reppert S.M."/>
        </authorList>
    </citation>
    <scope>NUCLEOTIDE SEQUENCE [LARGE SCALE GENOMIC DNA]</scope>
    <source>
        <strain evidence="1">F-2</strain>
    </source>
</reference>
<evidence type="ECO:0000313" key="1">
    <source>
        <dbReference type="EMBL" id="OWR47759.1"/>
    </source>
</evidence>
<gene>
    <name evidence="1" type="ORF">KGM_202853</name>
</gene>
<accession>A0A212F205</accession>
<proteinExistence type="predicted"/>
<evidence type="ECO:0000313" key="2">
    <source>
        <dbReference type="Proteomes" id="UP000007151"/>
    </source>
</evidence>